<dbReference type="InterPro" id="IPR041105">
    <property type="entry name" value="TDP-43_N"/>
</dbReference>
<feature type="domain" description="TAR DNA-binding protein 43 N-terminal" evidence="1">
    <location>
        <begin position="3"/>
        <end position="47"/>
    </location>
</feature>
<name>A0A1J1HTY1_9DIPT</name>
<dbReference type="Proteomes" id="UP000183832">
    <property type="component" value="Unassembled WGS sequence"/>
</dbReference>
<protein>
    <submittedName>
        <fullName evidence="2">CLUMA_CG003295, isoform A</fullName>
    </submittedName>
</protein>
<evidence type="ECO:0000313" key="3">
    <source>
        <dbReference type="Proteomes" id="UP000183832"/>
    </source>
</evidence>
<evidence type="ECO:0000313" key="2">
    <source>
        <dbReference type="EMBL" id="CRK89625.1"/>
    </source>
</evidence>
<gene>
    <name evidence="2" type="ORF">CLUMA_CG003295</name>
</gene>
<organism evidence="2 3">
    <name type="scientific">Clunio marinus</name>
    <dbReference type="NCBI Taxonomy" id="568069"/>
    <lineage>
        <taxon>Eukaryota</taxon>
        <taxon>Metazoa</taxon>
        <taxon>Ecdysozoa</taxon>
        <taxon>Arthropoda</taxon>
        <taxon>Hexapoda</taxon>
        <taxon>Insecta</taxon>
        <taxon>Pterygota</taxon>
        <taxon>Neoptera</taxon>
        <taxon>Endopterygota</taxon>
        <taxon>Diptera</taxon>
        <taxon>Nematocera</taxon>
        <taxon>Chironomoidea</taxon>
        <taxon>Chironomidae</taxon>
        <taxon>Clunio</taxon>
    </lineage>
</organism>
<dbReference type="OrthoDB" id="2020831at2759"/>
<sequence>MPFIQVAARVNESVGLPLEADGTLLLSTLRNKYPGAIGLIFNDPESREVLKKIFNILSKNRREMLIHYNNNVEYDTEDSDMKLV</sequence>
<evidence type="ECO:0000259" key="1">
    <source>
        <dbReference type="Pfam" id="PF18694"/>
    </source>
</evidence>
<dbReference type="Pfam" id="PF18694">
    <property type="entry name" value="TDP-43_N"/>
    <property type="match status" value="1"/>
</dbReference>
<dbReference type="EMBL" id="CVRI01000013">
    <property type="protein sequence ID" value="CRK89625.1"/>
    <property type="molecule type" value="Genomic_DNA"/>
</dbReference>
<proteinExistence type="predicted"/>
<accession>A0A1J1HTY1</accession>
<dbReference type="CDD" id="cd19609">
    <property type="entry name" value="NTD_TDP-43"/>
    <property type="match status" value="1"/>
</dbReference>
<keyword evidence="3" id="KW-1185">Reference proteome</keyword>
<reference evidence="2 3" key="1">
    <citation type="submission" date="2015-04" db="EMBL/GenBank/DDBJ databases">
        <authorList>
            <person name="Syromyatnikov M.Y."/>
            <person name="Popov V.N."/>
        </authorList>
    </citation>
    <scope>NUCLEOTIDE SEQUENCE [LARGE SCALE GENOMIC DNA]</scope>
</reference>
<dbReference type="AlphaFoldDB" id="A0A1J1HTY1"/>